<protein>
    <submittedName>
        <fullName evidence="2">Uncharacterized protein</fullName>
    </submittedName>
</protein>
<comment type="caution">
    <text evidence="2">The sequence shown here is derived from an EMBL/GenBank/DDBJ whole genome shotgun (WGS) entry which is preliminary data.</text>
</comment>
<name>A0A9W8MM82_9AGAR</name>
<evidence type="ECO:0000313" key="2">
    <source>
        <dbReference type="EMBL" id="KAJ3478928.1"/>
    </source>
</evidence>
<dbReference type="OrthoDB" id="5424209at2759"/>
<accession>A0A9W8MM82</accession>
<evidence type="ECO:0000313" key="3">
    <source>
        <dbReference type="Proteomes" id="UP001148786"/>
    </source>
</evidence>
<dbReference type="AlphaFoldDB" id="A0A9W8MM82"/>
<feature type="coiled-coil region" evidence="1">
    <location>
        <begin position="49"/>
        <end position="76"/>
    </location>
</feature>
<keyword evidence="1" id="KW-0175">Coiled coil</keyword>
<keyword evidence="3" id="KW-1185">Reference proteome</keyword>
<evidence type="ECO:0000256" key="1">
    <source>
        <dbReference type="SAM" id="Coils"/>
    </source>
</evidence>
<proteinExistence type="predicted"/>
<sequence>MSPPLTQPPITTSTRPILNAVSAGFRDVVKLSDELAQLELIHGAESPRLERKQRALKEKNETNDTLQALFDEVKANWQDANGRRLGAVDWAPEISVRVDDCTYTRDIATFVVDKAKLENFTANIVDLGNQFTATQLEDRFWPNGVADVRQRD</sequence>
<organism evidence="2 3">
    <name type="scientific">Agrocybe chaxingu</name>
    <dbReference type="NCBI Taxonomy" id="84603"/>
    <lineage>
        <taxon>Eukaryota</taxon>
        <taxon>Fungi</taxon>
        <taxon>Dikarya</taxon>
        <taxon>Basidiomycota</taxon>
        <taxon>Agaricomycotina</taxon>
        <taxon>Agaricomycetes</taxon>
        <taxon>Agaricomycetidae</taxon>
        <taxon>Agaricales</taxon>
        <taxon>Agaricineae</taxon>
        <taxon>Strophariaceae</taxon>
        <taxon>Agrocybe</taxon>
    </lineage>
</organism>
<gene>
    <name evidence="2" type="ORF">NLJ89_g12359</name>
</gene>
<dbReference type="Proteomes" id="UP001148786">
    <property type="component" value="Unassembled WGS sequence"/>
</dbReference>
<dbReference type="EMBL" id="JANKHO010004088">
    <property type="protein sequence ID" value="KAJ3478928.1"/>
    <property type="molecule type" value="Genomic_DNA"/>
</dbReference>
<reference evidence="2" key="1">
    <citation type="submission" date="2022-07" db="EMBL/GenBank/DDBJ databases">
        <title>Genome Sequence of Agrocybe chaxingu.</title>
        <authorList>
            <person name="Buettner E."/>
        </authorList>
    </citation>
    <scope>NUCLEOTIDE SEQUENCE</scope>
    <source>
        <strain evidence="2">MP-N11</strain>
    </source>
</reference>